<dbReference type="PANTHER" id="PTHR34599:SF1">
    <property type="entry name" value="PHOSPHATIDIC ACID PHOSPHATASE TYPE 2_HALOPEROXIDASE DOMAIN-CONTAINING PROTEIN"/>
    <property type="match status" value="1"/>
</dbReference>
<protein>
    <submittedName>
        <fullName evidence="2">Phosphatase PAP2 family protein</fullName>
    </submittedName>
</protein>
<dbReference type="EMBL" id="JAGQHS010000053">
    <property type="protein sequence ID" value="MCA9756455.1"/>
    <property type="molecule type" value="Genomic_DNA"/>
</dbReference>
<name>A0A956SDG5_UNCEI</name>
<gene>
    <name evidence="2" type="ORF">KDA27_11690</name>
</gene>
<dbReference type="SUPFAM" id="SSF48317">
    <property type="entry name" value="Acid phosphatase/Vanadium-dependent haloperoxidase"/>
    <property type="match status" value="1"/>
</dbReference>
<accession>A0A956SDG5</accession>
<evidence type="ECO:0000256" key="1">
    <source>
        <dbReference type="SAM" id="SignalP"/>
    </source>
</evidence>
<dbReference type="InterPro" id="IPR052559">
    <property type="entry name" value="V-haloperoxidase"/>
</dbReference>
<dbReference type="Gene3D" id="2.60.40.4070">
    <property type="match status" value="1"/>
</dbReference>
<reference evidence="2" key="1">
    <citation type="submission" date="2020-04" db="EMBL/GenBank/DDBJ databases">
        <authorList>
            <person name="Zhang T."/>
        </authorList>
    </citation>
    <scope>NUCLEOTIDE SEQUENCE</scope>
    <source>
        <strain evidence="2">HKST-UBA02</strain>
    </source>
</reference>
<sequence length="538" mass="58085">MRISSGLLVAAAVVGLQLPASVSAADEVLVWHDLLLDTYRLMGGCPCPLSRVGGMTSGAIFDAVNSIDGSYQPYLTSVPASPTASKEAAVAQAAHDVLVELFPSLQAEYDAQLIASLGAIVDGPEKTEGIQVGATVAAEMIAARQDDGWNNYQSYQYGNAPGEWRPTWPDFLPPCNSHWGTVTPWGIPSGEMFRPSPPPTLDDPIYTADFIETKALGKVNSVERNSDQYTNAWFWANDRDGSYKPVGHMIDITRIISQQYELSMVENARLFALASIAMADAAICAWDAKYLTDLDFWRPIQGIRLADQDGNPNTIKDGSWVPLGIGSPAFPAYISGHACFAASCASVIRNYFGTDDIAFTCTTDDPRLLPGVTTQSYNSLTEAVTANGRSRVFLGVHWQNDCDRGIEVGTQVGDYIFANYMQPAPSSVDPFETKFASTLSVSRIAPNPSRHSATVELVLPVDGRLDLGIYDPSGRRVYGFDPSERQAGSVSLEWNLVDMSRRQRVPAGVYFVKGQLVPTSGAAPVGPSEAQARLVVLP</sequence>
<dbReference type="InterPro" id="IPR036938">
    <property type="entry name" value="PAP2/HPO_sf"/>
</dbReference>
<evidence type="ECO:0000313" key="3">
    <source>
        <dbReference type="Proteomes" id="UP000739538"/>
    </source>
</evidence>
<dbReference type="Gene3D" id="1.10.606.20">
    <property type="match status" value="1"/>
</dbReference>
<organism evidence="2 3">
    <name type="scientific">Eiseniibacteriota bacterium</name>
    <dbReference type="NCBI Taxonomy" id="2212470"/>
    <lineage>
        <taxon>Bacteria</taxon>
        <taxon>Candidatus Eiseniibacteriota</taxon>
    </lineage>
</organism>
<dbReference type="CDD" id="cd03398">
    <property type="entry name" value="PAP2_haloperoxidase"/>
    <property type="match status" value="1"/>
</dbReference>
<proteinExistence type="predicted"/>
<feature type="chain" id="PRO_5036786294" evidence="1">
    <location>
        <begin position="25"/>
        <end position="538"/>
    </location>
</feature>
<keyword evidence="1" id="KW-0732">Signal</keyword>
<reference evidence="2" key="2">
    <citation type="journal article" date="2021" name="Microbiome">
        <title>Successional dynamics and alternative stable states in a saline activated sludge microbial community over 9 years.</title>
        <authorList>
            <person name="Wang Y."/>
            <person name="Ye J."/>
            <person name="Ju F."/>
            <person name="Liu L."/>
            <person name="Boyd J.A."/>
            <person name="Deng Y."/>
            <person name="Parks D.H."/>
            <person name="Jiang X."/>
            <person name="Yin X."/>
            <person name="Woodcroft B.J."/>
            <person name="Tyson G.W."/>
            <person name="Hugenholtz P."/>
            <person name="Polz M.F."/>
            <person name="Zhang T."/>
        </authorList>
    </citation>
    <scope>NUCLEOTIDE SEQUENCE</scope>
    <source>
        <strain evidence="2">HKST-UBA02</strain>
    </source>
</reference>
<dbReference type="PANTHER" id="PTHR34599">
    <property type="entry name" value="PEROXIDASE-RELATED"/>
    <property type="match status" value="1"/>
</dbReference>
<dbReference type="Proteomes" id="UP000739538">
    <property type="component" value="Unassembled WGS sequence"/>
</dbReference>
<dbReference type="AlphaFoldDB" id="A0A956SDG5"/>
<comment type="caution">
    <text evidence="2">The sequence shown here is derived from an EMBL/GenBank/DDBJ whole genome shotgun (WGS) entry which is preliminary data.</text>
</comment>
<feature type="signal peptide" evidence="1">
    <location>
        <begin position="1"/>
        <end position="24"/>
    </location>
</feature>
<evidence type="ECO:0000313" key="2">
    <source>
        <dbReference type="EMBL" id="MCA9756455.1"/>
    </source>
</evidence>